<evidence type="ECO:0000313" key="4">
    <source>
        <dbReference type="Proteomes" id="UP001239462"/>
    </source>
</evidence>
<evidence type="ECO:0008006" key="5">
    <source>
        <dbReference type="Google" id="ProtNLM"/>
    </source>
</evidence>
<dbReference type="InterPro" id="IPR011990">
    <property type="entry name" value="TPR-like_helical_dom_sf"/>
</dbReference>
<proteinExistence type="predicted"/>
<keyword evidence="2" id="KW-0812">Transmembrane</keyword>
<dbReference type="RefSeq" id="WP_289162233.1">
    <property type="nucleotide sequence ID" value="NZ_JASZZN010000002.1"/>
</dbReference>
<keyword evidence="2" id="KW-0472">Membrane</keyword>
<comment type="caution">
    <text evidence="3">The sequence shown here is derived from an EMBL/GenBank/DDBJ whole genome shotgun (WGS) entry which is preliminary data.</text>
</comment>
<keyword evidence="2" id="KW-1133">Transmembrane helix</keyword>
<accession>A0ABT7PE51</accession>
<feature type="compositionally biased region" description="Low complexity" evidence="1">
    <location>
        <begin position="285"/>
        <end position="297"/>
    </location>
</feature>
<evidence type="ECO:0000256" key="1">
    <source>
        <dbReference type="SAM" id="MobiDB-lite"/>
    </source>
</evidence>
<dbReference type="Proteomes" id="UP001239462">
    <property type="component" value="Unassembled WGS sequence"/>
</dbReference>
<feature type="region of interest" description="Disordered" evidence="1">
    <location>
        <begin position="283"/>
        <end position="345"/>
    </location>
</feature>
<evidence type="ECO:0000256" key="2">
    <source>
        <dbReference type="SAM" id="Phobius"/>
    </source>
</evidence>
<organism evidence="3 4">
    <name type="scientific">Roseiconus lacunae</name>
    <dbReference type="NCBI Taxonomy" id="2605694"/>
    <lineage>
        <taxon>Bacteria</taxon>
        <taxon>Pseudomonadati</taxon>
        <taxon>Planctomycetota</taxon>
        <taxon>Planctomycetia</taxon>
        <taxon>Pirellulales</taxon>
        <taxon>Pirellulaceae</taxon>
        <taxon>Roseiconus</taxon>
    </lineage>
</organism>
<reference evidence="3 4" key="1">
    <citation type="submission" date="2023-06" db="EMBL/GenBank/DDBJ databases">
        <title>Roseiconus lacunae JC819 isolated from Gulf of Mannar region, Tamil Nadu.</title>
        <authorList>
            <person name="Pk S."/>
            <person name="Ch S."/>
            <person name="Ch V.R."/>
        </authorList>
    </citation>
    <scope>NUCLEOTIDE SEQUENCE [LARGE SCALE GENOMIC DNA]</scope>
    <source>
        <strain evidence="3 4">JC819</strain>
    </source>
</reference>
<dbReference type="Gene3D" id="1.25.40.10">
    <property type="entry name" value="Tetratricopeptide repeat domain"/>
    <property type="match status" value="1"/>
</dbReference>
<protein>
    <recommendedName>
        <fullName evidence="5">Tetratricopeptide repeat protein</fullName>
    </recommendedName>
</protein>
<evidence type="ECO:0000313" key="3">
    <source>
        <dbReference type="EMBL" id="MDM4014506.1"/>
    </source>
</evidence>
<keyword evidence="4" id="KW-1185">Reference proteome</keyword>
<gene>
    <name evidence="3" type="ORF">QTN89_03615</name>
</gene>
<sequence length="374" mass="41239">MNQRHATAASHAADPRSESHSAVSAFALWLFLIMCVLLTTRVSADEALQNEKAWSALNHDQMASMLRQSLDEYGIVPSVVDQTSSQFAVDLGQQGLDPMDAFVSSIAGLNDAVKTILDLSSADPIAAAASIDPSAPHYAEIESLPKPIRMTVRTWLGRSLVRGRLYDEALPVIAEVDASETIDPASSLFYRAACYHALLMKKEALADLRQLLENEDDCPVRFSRLAKMMVADIKPLKEDSLDEIARLMTDVSRRLELGRSDDKVEGQEQKIIDKLTKLIDKLEEQQQQQQQQQQQSSGGAGGSQGGQETPMDDSRIAGANGNGNVKKKDLDQDPGWGNLPPAERKEALQKISRDLPTHYRDAIEAYFRKRAVQN</sequence>
<name>A0ABT7PE51_9BACT</name>
<feature type="transmembrane region" description="Helical" evidence="2">
    <location>
        <begin position="21"/>
        <end position="40"/>
    </location>
</feature>
<dbReference type="EMBL" id="JASZZN010000002">
    <property type="protein sequence ID" value="MDM4014506.1"/>
    <property type="molecule type" value="Genomic_DNA"/>
</dbReference>